<name>A0A9W6TAY9_AMBMO</name>
<reference evidence="1" key="1">
    <citation type="submission" date="2023-04" db="EMBL/GenBank/DDBJ databases">
        <title>Ambrosiozyma monospora NBRC 1965.</title>
        <authorList>
            <person name="Ichikawa N."/>
            <person name="Sato H."/>
            <person name="Tonouchi N."/>
        </authorList>
    </citation>
    <scope>NUCLEOTIDE SEQUENCE</scope>
    <source>
        <strain evidence="1">NBRC 1965</strain>
    </source>
</reference>
<organism evidence="1 2">
    <name type="scientific">Ambrosiozyma monospora</name>
    <name type="common">Yeast</name>
    <name type="synonym">Endomycopsis monosporus</name>
    <dbReference type="NCBI Taxonomy" id="43982"/>
    <lineage>
        <taxon>Eukaryota</taxon>
        <taxon>Fungi</taxon>
        <taxon>Dikarya</taxon>
        <taxon>Ascomycota</taxon>
        <taxon>Saccharomycotina</taxon>
        <taxon>Pichiomycetes</taxon>
        <taxon>Pichiales</taxon>
        <taxon>Pichiaceae</taxon>
        <taxon>Ambrosiozyma</taxon>
    </lineage>
</organism>
<dbReference type="AlphaFoldDB" id="A0A9W6TAY9"/>
<proteinExistence type="predicted"/>
<gene>
    <name evidence="1" type="ORF">Amon01_001021400</name>
</gene>
<evidence type="ECO:0000313" key="2">
    <source>
        <dbReference type="Proteomes" id="UP001165063"/>
    </source>
</evidence>
<sequence length="224" mass="25655">MLRTSWSLSLPALAPSPLREEESRPVTRLHKTTNLRPRMLIFNPNPNHLQLNLNLLQLTQSLNWILLTRTFTPFASRLLPQNLRRKTLDPYSNLDDHIKAIEAGSHMELDDSIQMNDAYPDTPNTIRKVYNCPDKSNDPDSSKTYSKAVENQVKKDIEVLTSMIKNPEKPIKYNRSSQSNPSNVELSDNISGMLMRSEILKRIITSEVTLDSMDETHITHQPPI</sequence>
<keyword evidence="2" id="KW-1185">Reference proteome</keyword>
<accession>A0A9W6TAY9</accession>
<dbReference type="Proteomes" id="UP001165063">
    <property type="component" value="Unassembled WGS sequence"/>
</dbReference>
<protein>
    <submittedName>
        <fullName evidence="1">Unnamed protein product</fullName>
    </submittedName>
</protein>
<comment type="caution">
    <text evidence="1">The sequence shown here is derived from an EMBL/GenBank/DDBJ whole genome shotgun (WGS) entry which is preliminary data.</text>
</comment>
<dbReference type="EMBL" id="BSXU01018887">
    <property type="protein sequence ID" value="GME85803.1"/>
    <property type="molecule type" value="Genomic_DNA"/>
</dbReference>
<evidence type="ECO:0000313" key="1">
    <source>
        <dbReference type="EMBL" id="GME85803.1"/>
    </source>
</evidence>